<evidence type="ECO:0000313" key="6">
    <source>
        <dbReference type="Proteomes" id="UP000594468"/>
    </source>
</evidence>
<name>A0A7S8EE14_9CHLR</name>
<gene>
    <name evidence="5" type="ORF">G4Y79_19980</name>
</gene>
<dbReference type="GO" id="GO:0031388">
    <property type="term" value="P:organic acid phosphorylation"/>
    <property type="evidence" value="ECO:0007669"/>
    <property type="project" value="UniProtKB-UniRule"/>
</dbReference>
<dbReference type="NCBIfam" id="TIGR00045">
    <property type="entry name" value="glycerate kinase"/>
    <property type="match status" value="1"/>
</dbReference>
<dbReference type="EMBL" id="CP062983">
    <property type="protein sequence ID" value="QPC85263.1"/>
    <property type="molecule type" value="Genomic_DNA"/>
</dbReference>
<dbReference type="Gene3D" id="3.40.50.10350">
    <property type="entry name" value="Glycerate kinase, domain 1"/>
    <property type="match status" value="1"/>
</dbReference>
<proteinExistence type="inferred from homology"/>
<dbReference type="Pfam" id="PF02595">
    <property type="entry name" value="Gly_kinase"/>
    <property type="match status" value="1"/>
</dbReference>
<dbReference type="GO" id="GO:0008887">
    <property type="term" value="F:glycerate kinase activity"/>
    <property type="evidence" value="ECO:0007669"/>
    <property type="project" value="UniProtKB-UniRule"/>
</dbReference>
<evidence type="ECO:0000256" key="3">
    <source>
        <dbReference type="ARBA" id="ARBA00022777"/>
    </source>
</evidence>
<evidence type="ECO:0000313" key="5">
    <source>
        <dbReference type="EMBL" id="QPC85263.1"/>
    </source>
</evidence>
<dbReference type="KEGG" id="pmet:G4Y79_19980"/>
<organism evidence="5 6">
    <name type="scientific">Phototrophicus methaneseepsis</name>
    <dbReference type="NCBI Taxonomy" id="2710758"/>
    <lineage>
        <taxon>Bacteria</taxon>
        <taxon>Bacillati</taxon>
        <taxon>Chloroflexota</taxon>
        <taxon>Candidatus Thermofontia</taxon>
        <taxon>Phototrophicales</taxon>
        <taxon>Phototrophicaceae</taxon>
        <taxon>Phototrophicus</taxon>
    </lineage>
</organism>
<dbReference type="InterPro" id="IPR018197">
    <property type="entry name" value="Glycerate_kinase_RE-like"/>
</dbReference>
<accession>A0A7S8EE14</accession>
<dbReference type="InterPro" id="IPR036129">
    <property type="entry name" value="Glycerate_kinase_sf"/>
</dbReference>
<keyword evidence="2 4" id="KW-0808">Transferase</keyword>
<dbReference type="Gene3D" id="3.90.1510.10">
    <property type="entry name" value="Glycerate kinase, domain 2"/>
    <property type="match status" value="1"/>
</dbReference>
<dbReference type="InterPro" id="IPR004381">
    <property type="entry name" value="Glycerate_kinase"/>
</dbReference>
<protein>
    <submittedName>
        <fullName evidence="5">Glycerate kinase</fullName>
    </submittedName>
</protein>
<dbReference type="Proteomes" id="UP000594468">
    <property type="component" value="Chromosome"/>
</dbReference>
<evidence type="ECO:0000256" key="1">
    <source>
        <dbReference type="ARBA" id="ARBA00006284"/>
    </source>
</evidence>
<comment type="similarity">
    <text evidence="1 4">Belongs to the glycerate kinase type-1 family.</text>
</comment>
<dbReference type="PANTHER" id="PTHR21599">
    <property type="entry name" value="GLYCERATE KINASE"/>
    <property type="match status" value="1"/>
</dbReference>
<dbReference type="PIRSF" id="PIRSF006078">
    <property type="entry name" value="GlxK"/>
    <property type="match status" value="1"/>
</dbReference>
<keyword evidence="3 4" id="KW-0418">Kinase</keyword>
<reference evidence="5 6" key="1">
    <citation type="submission" date="2020-02" db="EMBL/GenBank/DDBJ databases">
        <authorList>
            <person name="Zheng R.K."/>
            <person name="Sun C.M."/>
        </authorList>
    </citation>
    <scope>NUCLEOTIDE SEQUENCE [LARGE SCALE GENOMIC DNA]</scope>
    <source>
        <strain evidence="6">rifampicinis</strain>
    </source>
</reference>
<dbReference type="AlphaFoldDB" id="A0A7S8EE14"/>
<dbReference type="InterPro" id="IPR018193">
    <property type="entry name" value="Glyc_kinase_flavodox-like_fold"/>
</dbReference>
<evidence type="ECO:0000256" key="4">
    <source>
        <dbReference type="PIRNR" id="PIRNR006078"/>
    </source>
</evidence>
<evidence type="ECO:0000256" key="2">
    <source>
        <dbReference type="ARBA" id="ARBA00022679"/>
    </source>
</evidence>
<keyword evidence="6" id="KW-1185">Reference proteome</keyword>
<dbReference type="PANTHER" id="PTHR21599:SF0">
    <property type="entry name" value="GLYCERATE KINASE"/>
    <property type="match status" value="1"/>
</dbReference>
<sequence>MSGNVSHILIAPGAFKHCLGAAAVAEAMDRGLIRSGLNAVTHRLPIADGGNGTVDAWLAQGGERVTLSVCDPLGRDVQADYGLLPDDRTAVIEMAQASGIELIPDEQLNPFVTDTYGTGQLMQDALERGMRRFIIGMGGSATVDGGMGALRALGVRLLDKAGEPIPHGNAGLAKLVTIDTSLLDARWQGCEIIIASDVENPTLGLTGAAAVFGPQKGATPDMVPTLEDNLCHFFTLIAEQHGVDVRELVGGGAAGALSASLIAFLGGRIVSGIDLLLEHNHFVDHLAQADLVITGEGRMDEQTIYGKGPIGVARLAREHGVPTVALVGGLQTDDATLHEAGLQAVLPIINEPMSLEDALANGRHLIEQTALRLGYLLQIKRA</sequence>
<dbReference type="SUPFAM" id="SSF110738">
    <property type="entry name" value="Glycerate kinase I"/>
    <property type="match status" value="1"/>
</dbReference>